<organism evidence="1">
    <name type="scientific">Anguilla anguilla</name>
    <name type="common">European freshwater eel</name>
    <name type="synonym">Muraena anguilla</name>
    <dbReference type="NCBI Taxonomy" id="7936"/>
    <lineage>
        <taxon>Eukaryota</taxon>
        <taxon>Metazoa</taxon>
        <taxon>Chordata</taxon>
        <taxon>Craniata</taxon>
        <taxon>Vertebrata</taxon>
        <taxon>Euteleostomi</taxon>
        <taxon>Actinopterygii</taxon>
        <taxon>Neopterygii</taxon>
        <taxon>Teleostei</taxon>
        <taxon>Anguilliformes</taxon>
        <taxon>Anguillidae</taxon>
        <taxon>Anguilla</taxon>
    </lineage>
</organism>
<proteinExistence type="predicted"/>
<name>A0A0E9S4A9_ANGAN</name>
<dbReference type="AlphaFoldDB" id="A0A0E9S4A9"/>
<sequence length="54" mass="6071">MNKSALNYFRGHYIPKRLSNKLFEMILLLTGIYSGEGRCGEKAMLLMDSSSTIA</sequence>
<dbReference type="EMBL" id="GBXM01072343">
    <property type="protein sequence ID" value="JAH36234.1"/>
    <property type="molecule type" value="Transcribed_RNA"/>
</dbReference>
<reference evidence="1" key="1">
    <citation type="submission" date="2014-11" db="EMBL/GenBank/DDBJ databases">
        <authorList>
            <person name="Amaro Gonzalez C."/>
        </authorList>
    </citation>
    <scope>NUCLEOTIDE SEQUENCE</scope>
</reference>
<reference evidence="1" key="2">
    <citation type="journal article" date="2015" name="Fish Shellfish Immunol.">
        <title>Early steps in the European eel (Anguilla anguilla)-Vibrio vulnificus interaction in the gills: Role of the RtxA13 toxin.</title>
        <authorList>
            <person name="Callol A."/>
            <person name="Pajuelo D."/>
            <person name="Ebbesson L."/>
            <person name="Teles M."/>
            <person name="MacKenzie S."/>
            <person name="Amaro C."/>
        </authorList>
    </citation>
    <scope>NUCLEOTIDE SEQUENCE</scope>
</reference>
<protein>
    <submittedName>
        <fullName evidence="1">Uncharacterized protein</fullName>
    </submittedName>
</protein>
<evidence type="ECO:0000313" key="1">
    <source>
        <dbReference type="EMBL" id="JAH36234.1"/>
    </source>
</evidence>
<accession>A0A0E9S4A9</accession>